<dbReference type="AlphaFoldDB" id="B7WVW2"/>
<comment type="caution">
    <text evidence="1">The sequence shown here is derived from an EMBL/GenBank/DDBJ whole genome shotgun (WGS) entry which is preliminary data.</text>
</comment>
<dbReference type="InterPro" id="IPR009057">
    <property type="entry name" value="Homeodomain-like_sf"/>
</dbReference>
<organism evidence="1 2">
    <name type="scientific">Comamonas testosteroni (strain DSM 14576 / KF-1)</name>
    <name type="common">Pseudomonas testosteroni</name>
    <dbReference type="NCBI Taxonomy" id="399795"/>
    <lineage>
        <taxon>Bacteria</taxon>
        <taxon>Pseudomonadati</taxon>
        <taxon>Pseudomonadota</taxon>
        <taxon>Betaproteobacteria</taxon>
        <taxon>Burkholderiales</taxon>
        <taxon>Comamonadaceae</taxon>
        <taxon>Comamonas</taxon>
    </lineage>
</organism>
<gene>
    <name evidence="1" type="ORF">CtesDRAFT_PD2680</name>
</gene>
<dbReference type="Proteomes" id="UP000003039">
    <property type="component" value="Unassembled WGS sequence"/>
</dbReference>
<protein>
    <submittedName>
        <fullName evidence="1">Putative transposase</fullName>
    </submittedName>
</protein>
<sequence length="55" mass="6039">MKKSRFTDSQTIDALKRADAVLTAPELCLELGVNSATLYKWQANFCGMDASLMLA</sequence>
<accession>B7WVW2</accession>
<evidence type="ECO:0000313" key="2">
    <source>
        <dbReference type="Proteomes" id="UP000003039"/>
    </source>
</evidence>
<dbReference type="EMBL" id="AAUJ02000001">
    <property type="protein sequence ID" value="EED67734.1"/>
    <property type="molecule type" value="Genomic_DNA"/>
</dbReference>
<dbReference type="Pfam" id="PF01527">
    <property type="entry name" value="HTH_Tnp_1"/>
    <property type="match status" value="1"/>
</dbReference>
<dbReference type="GO" id="GO:0006313">
    <property type="term" value="P:DNA transposition"/>
    <property type="evidence" value="ECO:0007669"/>
    <property type="project" value="InterPro"/>
</dbReference>
<name>B7WVW2_COMTK</name>
<reference evidence="1 2" key="1">
    <citation type="journal article" date="2004" name="Appl. Environ. Microbiol.">
        <title>Mineralization of individual congeners of linear alkylbenzenesulfonate by defined pairs of heterotrophic bacteria.</title>
        <authorList>
            <person name="Schleheck D."/>
            <person name="Knepper T.P."/>
            <person name="Fischer K."/>
            <person name="Cook A.M."/>
        </authorList>
    </citation>
    <scope>NUCLEOTIDE SEQUENCE [LARGE SCALE GENOMIC DNA]</scope>
    <source>
        <strain evidence="2">DSM 14576 / KF-1</strain>
    </source>
</reference>
<dbReference type="InterPro" id="IPR002514">
    <property type="entry name" value="Transposase_8"/>
</dbReference>
<proteinExistence type="predicted"/>
<dbReference type="GO" id="GO:0003677">
    <property type="term" value="F:DNA binding"/>
    <property type="evidence" value="ECO:0007669"/>
    <property type="project" value="InterPro"/>
</dbReference>
<dbReference type="GO" id="GO:0004803">
    <property type="term" value="F:transposase activity"/>
    <property type="evidence" value="ECO:0007669"/>
    <property type="project" value="InterPro"/>
</dbReference>
<dbReference type="eggNOG" id="COG2963">
    <property type="taxonomic scope" value="Bacteria"/>
</dbReference>
<dbReference type="SUPFAM" id="SSF46689">
    <property type="entry name" value="Homeodomain-like"/>
    <property type="match status" value="1"/>
</dbReference>
<evidence type="ECO:0000313" key="1">
    <source>
        <dbReference type="EMBL" id="EED67734.1"/>
    </source>
</evidence>